<dbReference type="PANTHER" id="PTHR12143:SF19">
    <property type="entry name" value="PEPTIDE-N(4)-(N-ACETYL-BETA-GLUCOSAMINYL)ASPARAGINE AMIDASE"/>
    <property type="match status" value="1"/>
</dbReference>
<dbReference type="PANTHER" id="PTHR12143">
    <property type="entry name" value="PEPTIDE N-GLYCANASE PNGASE -RELATED"/>
    <property type="match status" value="1"/>
</dbReference>
<proteinExistence type="inferred from homology"/>
<dbReference type="Pfam" id="PF18483">
    <property type="entry name" value="Lectin_L-type_dom"/>
    <property type="match status" value="1"/>
</dbReference>
<dbReference type="GO" id="GO:0046872">
    <property type="term" value="F:metal ion binding"/>
    <property type="evidence" value="ECO:0007669"/>
    <property type="project" value="UniProtKB-KW"/>
</dbReference>
<comment type="similarity">
    <text evidence="1">Belongs to the transglutaminase-like superfamily. PNGase family.</text>
</comment>
<dbReference type="Proteomes" id="UP000242146">
    <property type="component" value="Unassembled WGS sequence"/>
</dbReference>
<dbReference type="GO" id="GO:0030246">
    <property type="term" value="F:carbohydrate binding"/>
    <property type="evidence" value="ECO:0007669"/>
    <property type="project" value="UniProtKB-KW"/>
</dbReference>
<dbReference type="GO" id="GO:0000224">
    <property type="term" value="F:peptide-N4-(N-acetyl-beta-glucosaminyl)asparagine amidase activity"/>
    <property type="evidence" value="ECO:0007669"/>
    <property type="project" value="TreeGrafter"/>
</dbReference>
<dbReference type="Gene3D" id="3.10.620.30">
    <property type="match status" value="1"/>
</dbReference>
<feature type="domain" description="Transglutaminase-like" evidence="4">
    <location>
        <begin position="150"/>
        <end position="205"/>
    </location>
</feature>
<keyword evidence="6" id="KW-1185">Reference proteome</keyword>
<sequence>MQQEEIRSMASRIASIWTDILGAKTSPFLNNITRECDRVQCYRSPQLLEKALQVIPVHQLYENASAKSENDDELCDHVTKELLHWFKNDFFTWVDAAPCDHCKSTSTKMVGAVSPTPSELEYGGARVEHYFCSQCSHYTRFPRYNDPGKLLETRRGRCGEWANCFTLCCQAMGLEPRYVHDNADHVWTEVYSTLEKRWIHCDPCEDAYDRPLMYEAGWNKKLGYCIAYSPYQVMDVTRRYVVNWNDALKRRHEVAEDILASHLQQLCTNQQQALDAEERAVWVDRQQRENKELQQTGEHVNIKREETLGRQSGAMEWRMQRGEQGQCSTTATSTSVFDNLESETVIEHPSAGQMECHGSASFQSSASPDGNLIRLTLAVPDQCGGAFLSTRLDLKHGFELKFAFNISNAEGGPATGGADGMAIVIQGNQQPRLGDGGCELGYGGIRNSLAIEFDTYPSVDRAADPSDNHISVHARLPPMGNSAHHRYSLGHTSAIPSLNSGQWIFGRVRYLTSASILSIELRQGTDGAYTQILTIPNLDLDAYLDHQLNACWLGFTAATGGLSQCHQVKITSLRSYTI</sequence>
<dbReference type="InterPro" id="IPR002931">
    <property type="entry name" value="Transglutaminase-like"/>
</dbReference>
<evidence type="ECO:0000313" key="5">
    <source>
        <dbReference type="EMBL" id="ORX53095.1"/>
    </source>
</evidence>
<dbReference type="OrthoDB" id="409136at2759"/>
<dbReference type="FunFam" id="2.20.25.10:FF:000011">
    <property type="entry name" value="peptide-N(4)-(N-acetyl-beta- glucosaminyl)asparagine amidase"/>
    <property type="match status" value="1"/>
</dbReference>
<dbReference type="InterPro" id="IPR056573">
    <property type="entry name" value="Lectin_L-type_dom"/>
</dbReference>
<dbReference type="SUPFAM" id="SSF54001">
    <property type="entry name" value="Cysteine proteinases"/>
    <property type="match status" value="1"/>
</dbReference>
<dbReference type="EMBL" id="MCGT01000016">
    <property type="protein sequence ID" value="ORX53095.1"/>
    <property type="molecule type" value="Genomic_DNA"/>
</dbReference>
<gene>
    <name evidence="5" type="ORF">DM01DRAFT_1322802</name>
</gene>
<keyword evidence="2" id="KW-0479">Metal-binding</keyword>
<dbReference type="CDD" id="cd01951">
    <property type="entry name" value="lectin_L-type"/>
    <property type="match status" value="1"/>
</dbReference>
<organism evidence="5 6">
    <name type="scientific">Hesseltinella vesiculosa</name>
    <dbReference type="NCBI Taxonomy" id="101127"/>
    <lineage>
        <taxon>Eukaryota</taxon>
        <taxon>Fungi</taxon>
        <taxon>Fungi incertae sedis</taxon>
        <taxon>Mucoromycota</taxon>
        <taxon>Mucoromycotina</taxon>
        <taxon>Mucoromycetes</taxon>
        <taxon>Mucorales</taxon>
        <taxon>Cunninghamellaceae</taxon>
        <taxon>Hesseltinella</taxon>
    </lineage>
</organism>
<dbReference type="Gene3D" id="2.20.25.10">
    <property type="match status" value="1"/>
</dbReference>
<evidence type="ECO:0000256" key="3">
    <source>
        <dbReference type="ARBA" id="ARBA00022833"/>
    </source>
</evidence>
<dbReference type="InterPro" id="IPR038765">
    <property type="entry name" value="Papain-like_cys_pep_sf"/>
</dbReference>
<reference evidence="5 6" key="1">
    <citation type="submission" date="2016-07" db="EMBL/GenBank/DDBJ databases">
        <title>Pervasive Adenine N6-methylation of Active Genes in Fungi.</title>
        <authorList>
            <consortium name="DOE Joint Genome Institute"/>
            <person name="Mondo S.J."/>
            <person name="Dannebaum R.O."/>
            <person name="Kuo R.C."/>
            <person name="Labutti K."/>
            <person name="Haridas S."/>
            <person name="Kuo A."/>
            <person name="Salamov A."/>
            <person name="Ahrendt S.R."/>
            <person name="Lipzen A."/>
            <person name="Sullivan W."/>
            <person name="Andreopoulos W.B."/>
            <person name="Clum A."/>
            <person name="Lindquist E."/>
            <person name="Daum C."/>
            <person name="Ramamoorthy G.K."/>
            <person name="Gryganskyi A."/>
            <person name="Culley D."/>
            <person name="Magnuson J.K."/>
            <person name="James T.Y."/>
            <person name="O'Malley M.A."/>
            <person name="Stajich J.E."/>
            <person name="Spatafora J.W."/>
            <person name="Visel A."/>
            <person name="Grigoriev I.V."/>
        </authorList>
    </citation>
    <scope>NUCLEOTIDE SEQUENCE [LARGE SCALE GENOMIC DNA]</scope>
    <source>
        <strain evidence="5 6">NRRL 3301</strain>
    </source>
</reference>
<dbReference type="SUPFAM" id="SSF49899">
    <property type="entry name" value="Concanavalin A-like lectins/glucanases"/>
    <property type="match status" value="1"/>
</dbReference>
<dbReference type="SMART" id="SM00460">
    <property type="entry name" value="TGc"/>
    <property type="match status" value="1"/>
</dbReference>
<dbReference type="GO" id="GO:0006516">
    <property type="term" value="P:glycoprotein catabolic process"/>
    <property type="evidence" value="ECO:0007669"/>
    <property type="project" value="TreeGrafter"/>
</dbReference>
<keyword evidence="3" id="KW-0862">Zinc</keyword>
<accession>A0A1X2GH83</accession>
<dbReference type="InterPro" id="IPR050883">
    <property type="entry name" value="PNGase"/>
</dbReference>
<dbReference type="Gene3D" id="2.60.120.200">
    <property type="match status" value="1"/>
</dbReference>
<comment type="caution">
    <text evidence="5">The sequence shown here is derived from an EMBL/GenBank/DDBJ whole genome shotgun (WGS) entry which is preliminary data.</text>
</comment>
<dbReference type="InterPro" id="IPR013320">
    <property type="entry name" value="ConA-like_dom_sf"/>
</dbReference>
<evidence type="ECO:0000313" key="6">
    <source>
        <dbReference type="Proteomes" id="UP000242146"/>
    </source>
</evidence>
<dbReference type="Pfam" id="PF01841">
    <property type="entry name" value="Transglut_core"/>
    <property type="match status" value="1"/>
</dbReference>
<name>A0A1X2GH83_9FUNG</name>
<keyword evidence="5" id="KW-0430">Lectin</keyword>
<dbReference type="GO" id="GO:0005829">
    <property type="term" value="C:cytosol"/>
    <property type="evidence" value="ECO:0007669"/>
    <property type="project" value="TreeGrafter"/>
</dbReference>
<dbReference type="STRING" id="101127.A0A1X2GH83"/>
<evidence type="ECO:0000256" key="1">
    <source>
        <dbReference type="ARBA" id="ARBA00009390"/>
    </source>
</evidence>
<dbReference type="GO" id="GO:0005634">
    <property type="term" value="C:nucleus"/>
    <property type="evidence" value="ECO:0007669"/>
    <property type="project" value="TreeGrafter"/>
</dbReference>
<dbReference type="AlphaFoldDB" id="A0A1X2GH83"/>
<evidence type="ECO:0000259" key="4">
    <source>
        <dbReference type="SMART" id="SM00460"/>
    </source>
</evidence>
<evidence type="ECO:0000256" key="2">
    <source>
        <dbReference type="ARBA" id="ARBA00022723"/>
    </source>
</evidence>
<protein>
    <submittedName>
        <fullName evidence="5">Concanavalin A-like lectin/glucanase</fullName>
    </submittedName>
</protein>